<protein>
    <submittedName>
        <fullName evidence="1">Uncharacterized protein</fullName>
    </submittedName>
</protein>
<dbReference type="EMBL" id="CM003612">
    <property type="protein sequence ID" value="KYP59099.1"/>
    <property type="molecule type" value="Genomic_DNA"/>
</dbReference>
<organism evidence="1 2">
    <name type="scientific">Cajanus cajan</name>
    <name type="common">Pigeon pea</name>
    <name type="synonym">Cajanus indicus</name>
    <dbReference type="NCBI Taxonomy" id="3821"/>
    <lineage>
        <taxon>Eukaryota</taxon>
        <taxon>Viridiplantae</taxon>
        <taxon>Streptophyta</taxon>
        <taxon>Embryophyta</taxon>
        <taxon>Tracheophyta</taxon>
        <taxon>Spermatophyta</taxon>
        <taxon>Magnoliopsida</taxon>
        <taxon>eudicotyledons</taxon>
        <taxon>Gunneridae</taxon>
        <taxon>Pentapetalae</taxon>
        <taxon>rosids</taxon>
        <taxon>fabids</taxon>
        <taxon>Fabales</taxon>
        <taxon>Fabaceae</taxon>
        <taxon>Papilionoideae</taxon>
        <taxon>50 kb inversion clade</taxon>
        <taxon>NPAAA clade</taxon>
        <taxon>indigoferoid/millettioid clade</taxon>
        <taxon>Phaseoleae</taxon>
        <taxon>Cajanus</taxon>
    </lineage>
</organism>
<keyword evidence="2" id="KW-1185">Reference proteome</keyword>
<name>A0A151SWC4_CAJCA</name>
<evidence type="ECO:0000313" key="1">
    <source>
        <dbReference type="EMBL" id="KYP59099.1"/>
    </source>
</evidence>
<evidence type="ECO:0000313" key="2">
    <source>
        <dbReference type="Proteomes" id="UP000075243"/>
    </source>
</evidence>
<dbReference type="Proteomes" id="UP000075243">
    <property type="component" value="Chromosome 10"/>
</dbReference>
<dbReference type="Gramene" id="C.cajan_14103.t">
    <property type="protein sequence ID" value="C.cajan_14103.t"/>
    <property type="gene ID" value="C.cajan_14103"/>
</dbReference>
<gene>
    <name evidence="1" type="ORF">KK1_014527</name>
</gene>
<reference evidence="1 2" key="1">
    <citation type="journal article" date="2012" name="Nat. Biotechnol.">
        <title>Draft genome sequence of pigeonpea (Cajanus cajan), an orphan legume crop of resource-poor farmers.</title>
        <authorList>
            <person name="Varshney R.K."/>
            <person name="Chen W."/>
            <person name="Li Y."/>
            <person name="Bharti A.K."/>
            <person name="Saxena R.K."/>
            <person name="Schlueter J.A."/>
            <person name="Donoghue M.T."/>
            <person name="Azam S."/>
            <person name="Fan G."/>
            <person name="Whaley A.M."/>
            <person name="Farmer A.D."/>
            <person name="Sheridan J."/>
            <person name="Iwata A."/>
            <person name="Tuteja R."/>
            <person name="Penmetsa R.V."/>
            <person name="Wu W."/>
            <person name="Upadhyaya H.D."/>
            <person name="Yang S.P."/>
            <person name="Shah T."/>
            <person name="Saxena K.B."/>
            <person name="Michael T."/>
            <person name="McCombie W.R."/>
            <person name="Yang B."/>
            <person name="Zhang G."/>
            <person name="Yang H."/>
            <person name="Wang J."/>
            <person name="Spillane C."/>
            <person name="Cook D.R."/>
            <person name="May G.D."/>
            <person name="Xu X."/>
            <person name="Jackson S.A."/>
        </authorList>
    </citation>
    <scope>NUCLEOTIDE SEQUENCE [LARGE SCALE GENOMIC DNA]</scope>
    <source>
        <strain evidence="2">cv. Asha</strain>
    </source>
</reference>
<sequence length="75" mass="8858">SDISEITNGHCMLNISILQLWLFAYWQLLIICPMDNISLCICSMYKPPPADFKQLLDKQVALKKLLYFIYHYILF</sequence>
<accession>A0A151SWC4</accession>
<feature type="non-terminal residue" evidence="1">
    <location>
        <position position="1"/>
    </location>
</feature>
<dbReference type="AlphaFoldDB" id="A0A151SWC4"/>
<proteinExistence type="predicted"/>